<dbReference type="PROSITE" id="PS01117">
    <property type="entry name" value="HTH_MARR_1"/>
    <property type="match status" value="1"/>
</dbReference>
<dbReference type="AlphaFoldDB" id="A0A844QFF0"/>
<dbReference type="InterPro" id="IPR036388">
    <property type="entry name" value="WH-like_DNA-bd_sf"/>
</dbReference>
<dbReference type="InterPro" id="IPR036390">
    <property type="entry name" value="WH_DNA-bd_sf"/>
</dbReference>
<evidence type="ECO:0000313" key="6">
    <source>
        <dbReference type="Proteomes" id="UP000463224"/>
    </source>
</evidence>
<feature type="domain" description="HTH marR-type" evidence="4">
    <location>
        <begin position="1"/>
        <end position="130"/>
    </location>
</feature>
<dbReference type="Proteomes" id="UP000463224">
    <property type="component" value="Unassembled WGS sequence"/>
</dbReference>
<dbReference type="GO" id="GO:0003677">
    <property type="term" value="F:DNA binding"/>
    <property type="evidence" value="ECO:0007669"/>
    <property type="project" value="UniProtKB-KW"/>
</dbReference>
<proteinExistence type="predicted"/>
<dbReference type="InterPro" id="IPR023187">
    <property type="entry name" value="Tscrpt_reg_MarR-type_CS"/>
</dbReference>
<keyword evidence="6" id="KW-1185">Reference proteome</keyword>
<sequence length="184" mass="19888">METHRTLDLVERLARLVGQTGHAHGMKPAQWDALRYLARANRFSRTPGALTAYLGATKGTVSQTVMALERAGLVEKSPHPGDRRSVRLELTPAGRAMLDSDRIETLRRTLTRLAPSRAEALEDGLQALLAGLVAEGGGRPFGLCRACRHFGEDARGPGRHACRLLGENLSGAESDQICVEQEAA</sequence>
<evidence type="ECO:0000313" key="5">
    <source>
        <dbReference type="EMBL" id="MVA96509.1"/>
    </source>
</evidence>
<evidence type="ECO:0000256" key="3">
    <source>
        <dbReference type="ARBA" id="ARBA00023163"/>
    </source>
</evidence>
<organism evidence="5 6">
    <name type="scientific">Nitratireductor arenosus</name>
    <dbReference type="NCBI Taxonomy" id="2682096"/>
    <lineage>
        <taxon>Bacteria</taxon>
        <taxon>Pseudomonadati</taxon>
        <taxon>Pseudomonadota</taxon>
        <taxon>Alphaproteobacteria</taxon>
        <taxon>Hyphomicrobiales</taxon>
        <taxon>Phyllobacteriaceae</taxon>
        <taxon>Nitratireductor</taxon>
    </lineage>
</organism>
<keyword evidence="3" id="KW-0804">Transcription</keyword>
<dbReference type="SUPFAM" id="SSF46785">
    <property type="entry name" value="Winged helix' DNA-binding domain"/>
    <property type="match status" value="1"/>
</dbReference>
<evidence type="ECO:0000256" key="1">
    <source>
        <dbReference type="ARBA" id="ARBA00023015"/>
    </source>
</evidence>
<dbReference type="GO" id="GO:0003700">
    <property type="term" value="F:DNA-binding transcription factor activity"/>
    <property type="evidence" value="ECO:0007669"/>
    <property type="project" value="InterPro"/>
</dbReference>
<evidence type="ECO:0000256" key="2">
    <source>
        <dbReference type="ARBA" id="ARBA00023125"/>
    </source>
</evidence>
<gene>
    <name evidence="5" type="ORF">GN330_04510</name>
</gene>
<dbReference type="Pfam" id="PF12802">
    <property type="entry name" value="MarR_2"/>
    <property type="match status" value="1"/>
</dbReference>
<comment type="caution">
    <text evidence="5">The sequence shown here is derived from an EMBL/GenBank/DDBJ whole genome shotgun (WGS) entry which is preliminary data.</text>
</comment>
<dbReference type="RefSeq" id="WP_156711946.1">
    <property type="nucleotide sequence ID" value="NZ_WPHG01000001.1"/>
</dbReference>
<name>A0A844QFF0_9HYPH</name>
<dbReference type="PROSITE" id="PS50995">
    <property type="entry name" value="HTH_MARR_2"/>
    <property type="match status" value="1"/>
</dbReference>
<protein>
    <submittedName>
        <fullName evidence="5">MarR family transcriptional regulator</fullName>
    </submittedName>
</protein>
<dbReference type="PANTHER" id="PTHR33164">
    <property type="entry name" value="TRANSCRIPTIONAL REGULATOR, MARR FAMILY"/>
    <property type="match status" value="1"/>
</dbReference>
<accession>A0A844QFF0</accession>
<reference evidence="5 6" key="1">
    <citation type="submission" date="2019-12" db="EMBL/GenBank/DDBJ databases">
        <title>Nitratireductor arenosus sp. nov., Isolated from sea sand, Jeju island, South Korea.</title>
        <authorList>
            <person name="Kim W."/>
        </authorList>
    </citation>
    <scope>NUCLEOTIDE SEQUENCE [LARGE SCALE GENOMIC DNA]</scope>
    <source>
        <strain evidence="5 6">CAU 1489</strain>
    </source>
</reference>
<evidence type="ECO:0000259" key="4">
    <source>
        <dbReference type="PROSITE" id="PS50995"/>
    </source>
</evidence>
<keyword evidence="2" id="KW-0238">DNA-binding</keyword>
<dbReference type="EMBL" id="WPHG01000001">
    <property type="protein sequence ID" value="MVA96509.1"/>
    <property type="molecule type" value="Genomic_DNA"/>
</dbReference>
<dbReference type="InterPro" id="IPR039422">
    <property type="entry name" value="MarR/SlyA-like"/>
</dbReference>
<dbReference type="SMART" id="SM00347">
    <property type="entry name" value="HTH_MARR"/>
    <property type="match status" value="1"/>
</dbReference>
<dbReference type="InterPro" id="IPR000835">
    <property type="entry name" value="HTH_MarR-typ"/>
</dbReference>
<dbReference type="GO" id="GO:0006950">
    <property type="term" value="P:response to stress"/>
    <property type="evidence" value="ECO:0007669"/>
    <property type="project" value="TreeGrafter"/>
</dbReference>
<dbReference type="PANTHER" id="PTHR33164:SF89">
    <property type="entry name" value="MARR FAMILY REGULATORY PROTEIN"/>
    <property type="match status" value="1"/>
</dbReference>
<keyword evidence="1" id="KW-0805">Transcription regulation</keyword>
<dbReference type="Gene3D" id="1.10.10.10">
    <property type="entry name" value="Winged helix-like DNA-binding domain superfamily/Winged helix DNA-binding domain"/>
    <property type="match status" value="1"/>
</dbReference>